<dbReference type="EMBL" id="CM000769">
    <property type="protein sequence ID" value="OQU76648.1"/>
    <property type="molecule type" value="Genomic_DNA"/>
</dbReference>
<name>A0A1W0VTN7_SORBI</name>
<keyword evidence="2" id="KW-1185">Reference proteome</keyword>
<reference evidence="1 2" key="1">
    <citation type="journal article" date="2009" name="Nature">
        <title>The Sorghum bicolor genome and the diversification of grasses.</title>
        <authorList>
            <person name="Paterson A.H."/>
            <person name="Bowers J.E."/>
            <person name="Bruggmann R."/>
            <person name="Dubchak I."/>
            <person name="Grimwood J."/>
            <person name="Gundlach H."/>
            <person name="Haberer G."/>
            <person name="Hellsten U."/>
            <person name="Mitros T."/>
            <person name="Poliakov A."/>
            <person name="Schmutz J."/>
            <person name="Spannagl M."/>
            <person name="Tang H."/>
            <person name="Wang X."/>
            <person name="Wicker T."/>
            <person name="Bharti A.K."/>
            <person name="Chapman J."/>
            <person name="Feltus F.A."/>
            <person name="Gowik U."/>
            <person name="Grigoriev I.V."/>
            <person name="Lyons E."/>
            <person name="Maher C.A."/>
            <person name="Martis M."/>
            <person name="Narechania A."/>
            <person name="Otillar R.P."/>
            <person name="Penning B.W."/>
            <person name="Salamov A.A."/>
            <person name="Wang Y."/>
            <person name="Zhang L."/>
            <person name="Carpita N.C."/>
            <person name="Freeling M."/>
            <person name="Gingle A.R."/>
            <person name="Hash C.T."/>
            <person name="Keller B."/>
            <person name="Klein P."/>
            <person name="Kresovich S."/>
            <person name="McCann M.C."/>
            <person name="Ming R."/>
            <person name="Peterson D.G."/>
            <person name="Mehboob-ur-Rahman"/>
            <person name="Ware D."/>
            <person name="Westhoff P."/>
            <person name="Mayer K.F."/>
            <person name="Messing J."/>
            <person name="Rokhsar D.S."/>
        </authorList>
    </citation>
    <scope>NUCLEOTIDE SEQUENCE [LARGE SCALE GENOMIC DNA]</scope>
    <source>
        <strain evidence="2">cv. BTx623</strain>
    </source>
</reference>
<dbReference type="Proteomes" id="UP000000768">
    <property type="component" value="Chromosome 10"/>
</dbReference>
<dbReference type="Gramene" id="OQU76648">
    <property type="protein sequence ID" value="OQU76648"/>
    <property type="gene ID" value="SORBI_3010G179750"/>
</dbReference>
<sequence length="114" mass="12738">MFFSHGLSAERLKLGQRISLIPAAAQKNRLRLFYVGCGHCGWQGTNEEMTNQVCSMLGSMMCNAAGDRLSLTYPSLSKSIADFSFLFSSRDCNHECAKLVSRNNLVEWLRVVVD</sequence>
<dbReference type="InParanoid" id="A0A1W0VTN7"/>
<evidence type="ECO:0000313" key="1">
    <source>
        <dbReference type="EMBL" id="OQU76648.1"/>
    </source>
</evidence>
<accession>A0A1W0VTN7</accession>
<gene>
    <name evidence="1" type="ORF">SORBI_3010G179750</name>
</gene>
<proteinExistence type="predicted"/>
<organism evidence="1 2">
    <name type="scientific">Sorghum bicolor</name>
    <name type="common">Sorghum</name>
    <name type="synonym">Sorghum vulgare</name>
    <dbReference type="NCBI Taxonomy" id="4558"/>
    <lineage>
        <taxon>Eukaryota</taxon>
        <taxon>Viridiplantae</taxon>
        <taxon>Streptophyta</taxon>
        <taxon>Embryophyta</taxon>
        <taxon>Tracheophyta</taxon>
        <taxon>Spermatophyta</taxon>
        <taxon>Magnoliopsida</taxon>
        <taxon>Liliopsida</taxon>
        <taxon>Poales</taxon>
        <taxon>Poaceae</taxon>
        <taxon>PACMAD clade</taxon>
        <taxon>Panicoideae</taxon>
        <taxon>Andropogonodae</taxon>
        <taxon>Andropogoneae</taxon>
        <taxon>Sorghinae</taxon>
        <taxon>Sorghum</taxon>
    </lineage>
</organism>
<dbReference type="AlphaFoldDB" id="A0A1W0VTN7"/>
<reference evidence="2" key="2">
    <citation type="journal article" date="2018" name="Plant J.">
        <title>The Sorghum bicolor reference genome: improved assembly, gene annotations, a transcriptome atlas, and signatures of genome organization.</title>
        <authorList>
            <person name="McCormick R.F."/>
            <person name="Truong S.K."/>
            <person name="Sreedasyam A."/>
            <person name="Jenkins J."/>
            <person name="Shu S."/>
            <person name="Sims D."/>
            <person name="Kennedy M."/>
            <person name="Amirebrahimi M."/>
            <person name="Weers B.D."/>
            <person name="McKinley B."/>
            <person name="Mattison A."/>
            <person name="Morishige D.T."/>
            <person name="Grimwood J."/>
            <person name="Schmutz J."/>
            <person name="Mullet J.E."/>
        </authorList>
    </citation>
    <scope>NUCLEOTIDE SEQUENCE [LARGE SCALE GENOMIC DNA]</scope>
    <source>
        <strain evidence="2">cv. BTx623</strain>
    </source>
</reference>
<evidence type="ECO:0000313" key="2">
    <source>
        <dbReference type="Proteomes" id="UP000000768"/>
    </source>
</evidence>
<protein>
    <submittedName>
        <fullName evidence="1">Uncharacterized protein</fullName>
    </submittedName>
</protein>